<evidence type="ECO:0000313" key="3">
    <source>
        <dbReference type="Proteomes" id="UP000094569"/>
    </source>
</evidence>
<feature type="region of interest" description="Disordered" evidence="1">
    <location>
        <begin position="1"/>
        <end position="36"/>
    </location>
</feature>
<proteinExistence type="predicted"/>
<dbReference type="Proteomes" id="UP000094569">
    <property type="component" value="Unassembled WGS sequence"/>
</dbReference>
<name>A0A1E3BFZ5_ASPCR</name>
<dbReference type="AlphaFoldDB" id="A0A1E3BFZ5"/>
<keyword evidence="3" id="KW-1185">Reference proteome</keyword>
<protein>
    <submittedName>
        <fullName evidence="2">Uncharacterized protein</fullName>
    </submittedName>
</protein>
<dbReference type="VEuPathDB" id="FungiDB:SI65_04697"/>
<reference evidence="2 3" key="1">
    <citation type="journal article" date="2016" name="BMC Genomics">
        <title>Comparative genomic and transcriptomic analyses of the Fuzhuan brick tea-fermentation fungus Aspergillus cristatus.</title>
        <authorList>
            <person name="Ge Y."/>
            <person name="Wang Y."/>
            <person name="Liu Y."/>
            <person name="Tan Y."/>
            <person name="Ren X."/>
            <person name="Zhang X."/>
            <person name="Hyde K.D."/>
            <person name="Liu Y."/>
            <person name="Liu Z."/>
        </authorList>
    </citation>
    <scope>NUCLEOTIDE SEQUENCE [LARGE SCALE GENOMIC DNA]</scope>
    <source>
        <strain evidence="2 3">GZAAS20.1005</strain>
    </source>
</reference>
<evidence type="ECO:0000256" key="1">
    <source>
        <dbReference type="SAM" id="MobiDB-lite"/>
    </source>
</evidence>
<dbReference type="EMBL" id="JXNT01000004">
    <property type="protein sequence ID" value="ODM19711.1"/>
    <property type="molecule type" value="Genomic_DNA"/>
</dbReference>
<accession>A0A1E3BFZ5</accession>
<feature type="compositionally biased region" description="Basic and acidic residues" evidence="1">
    <location>
        <begin position="1"/>
        <end position="18"/>
    </location>
</feature>
<gene>
    <name evidence="2" type="ORF">SI65_04697</name>
</gene>
<comment type="caution">
    <text evidence="2">The sequence shown here is derived from an EMBL/GenBank/DDBJ whole genome shotgun (WGS) entry which is preliminary data.</text>
</comment>
<sequence length="79" mass="8748">MSDDRNVRPWPPEMEKTDGATGDDEENWNLGTADEDVGKKTTEELLSLREEVAKTTTQILKVVDTGNANAVSSSRLHDM</sequence>
<evidence type="ECO:0000313" key="2">
    <source>
        <dbReference type="EMBL" id="ODM19711.1"/>
    </source>
</evidence>
<organism evidence="2 3">
    <name type="scientific">Aspergillus cristatus</name>
    <name type="common">Chinese Fuzhuan brick tea-fermentation fungus</name>
    <name type="synonym">Eurotium cristatum</name>
    <dbReference type="NCBI Taxonomy" id="573508"/>
    <lineage>
        <taxon>Eukaryota</taxon>
        <taxon>Fungi</taxon>
        <taxon>Dikarya</taxon>
        <taxon>Ascomycota</taxon>
        <taxon>Pezizomycotina</taxon>
        <taxon>Eurotiomycetes</taxon>
        <taxon>Eurotiomycetidae</taxon>
        <taxon>Eurotiales</taxon>
        <taxon>Aspergillaceae</taxon>
        <taxon>Aspergillus</taxon>
        <taxon>Aspergillus subgen. Aspergillus</taxon>
    </lineage>
</organism>